<dbReference type="OrthoDB" id="5193099at2"/>
<dbReference type="KEGG" id="ngv:CDO52_04825"/>
<accession>A0A223S258</accession>
<feature type="domain" description="DUF397" evidence="1">
    <location>
        <begin position="6"/>
        <end position="57"/>
    </location>
</feature>
<reference evidence="2 3" key="1">
    <citation type="submission" date="2017-08" db="EMBL/GenBank/DDBJ databases">
        <title>The complete genome sequence of Nocardiopsis gilva YIM 90087.</title>
        <authorList>
            <person name="Yin M."/>
            <person name="Tang S."/>
        </authorList>
    </citation>
    <scope>NUCLEOTIDE SEQUENCE [LARGE SCALE GENOMIC DNA]</scope>
    <source>
        <strain evidence="2 3">YIM 90087</strain>
    </source>
</reference>
<name>A0A223S258_9ACTN</name>
<dbReference type="Proteomes" id="UP000215005">
    <property type="component" value="Chromosome"/>
</dbReference>
<dbReference type="Pfam" id="PF04149">
    <property type="entry name" value="DUF397"/>
    <property type="match status" value="1"/>
</dbReference>
<proteinExistence type="predicted"/>
<evidence type="ECO:0000313" key="2">
    <source>
        <dbReference type="EMBL" id="ASU82198.1"/>
    </source>
</evidence>
<dbReference type="AlphaFoldDB" id="A0A223S258"/>
<keyword evidence="3" id="KW-1185">Reference proteome</keyword>
<protein>
    <submittedName>
        <fullName evidence="2">DUF397 domain-containing protein</fullName>
    </submittedName>
</protein>
<organism evidence="2 3">
    <name type="scientific">Nocardiopsis gilva YIM 90087</name>
    <dbReference type="NCBI Taxonomy" id="1235441"/>
    <lineage>
        <taxon>Bacteria</taxon>
        <taxon>Bacillati</taxon>
        <taxon>Actinomycetota</taxon>
        <taxon>Actinomycetes</taxon>
        <taxon>Streptosporangiales</taxon>
        <taxon>Nocardiopsidaceae</taxon>
        <taxon>Nocardiopsis</taxon>
    </lineage>
</organism>
<sequence>MNETPKFRKSTYSATANDCVEVADLHGGAAVRDSKNASRGHIAFPSDEWRAFLSDVKRDRL</sequence>
<evidence type="ECO:0000313" key="3">
    <source>
        <dbReference type="Proteomes" id="UP000215005"/>
    </source>
</evidence>
<gene>
    <name evidence="2" type="ORF">CDO52_04825</name>
</gene>
<dbReference type="EMBL" id="CP022753">
    <property type="protein sequence ID" value="ASU82198.1"/>
    <property type="molecule type" value="Genomic_DNA"/>
</dbReference>
<evidence type="ECO:0000259" key="1">
    <source>
        <dbReference type="Pfam" id="PF04149"/>
    </source>
</evidence>
<dbReference type="RefSeq" id="WP_083920103.1">
    <property type="nucleotide sequence ID" value="NZ_ANBG01000401.1"/>
</dbReference>
<dbReference type="InterPro" id="IPR007278">
    <property type="entry name" value="DUF397"/>
</dbReference>